<evidence type="ECO:0000259" key="9">
    <source>
        <dbReference type="Pfam" id="PF02384"/>
    </source>
</evidence>
<keyword evidence="2 10" id="KW-0489">Methyltransferase</keyword>
<evidence type="ECO:0000256" key="1">
    <source>
        <dbReference type="ARBA" id="ARBA00011900"/>
    </source>
</evidence>
<dbReference type="Gene3D" id="3.90.220.20">
    <property type="entry name" value="DNA methylase specificity domains"/>
    <property type="match status" value="1"/>
</dbReference>
<dbReference type="SUPFAM" id="SSF53335">
    <property type="entry name" value="S-adenosyl-L-methionine-dependent methyltransferases"/>
    <property type="match status" value="1"/>
</dbReference>
<evidence type="ECO:0000256" key="5">
    <source>
        <dbReference type="ARBA" id="ARBA00022747"/>
    </source>
</evidence>
<comment type="catalytic activity">
    <reaction evidence="7">
        <text>a 2'-deoxyadenosine in DNA + S-adenosyl-L-methionine = an N(6)-methyl-2'-deoxyadenosine in DNA + S-adenosyl-L-homocysteine + H(+)</text>
        <dbReference type="Rhea" id="RHEA:15197"/>
        <dbReference type="Rhea" id="RHEA-COMP:12418"/>
        <dbReference type="Rhea" id="RHEA-COMP:12419"/>
        <dbReference type="ChEBI" id="CHEBI:15378"/>
        <dbReference type="ChEBI" id="CHEBI:57856"/>
        <dbReference type="ChEBI" id="CHEBI:59789"/>
        <dbReference type="ChEBI" id="CHEBI:90615"/>
        <dbReference type="ChEBI" id="CHEBI:90616"/>
        <dbReference type="EC" id="2.1.1.72"/>
    </reaction>
</comment>
<proteinExistence type="predicted"/>
<accession>A0A1U7M5K2</accession>
<dbReference type="SUPFAM" id="SSF116734">
    <property type="entry name" value="DNA methylase specificity domain"/>
    <property type="match status" value="1"/>
</dbReference>
<dbReference type="InterPro" id="IPR051537">
    <property type="entry name" value="DNA_Adenine_Mtase"/>
</dbReference>
<dbReference type="GO" id="GO:0008170">
    <property type="term" value="F:N-methyltransferase activity"/>
    <property type="evidence" value="ECO:0007669"/>
    <property type="project" value="InterPro"/>
</dbReference>
<evidence type="ECO:0000256" key="3">
    <source>
        <dbReference type="ARBA" id="ARBA00022679"/>
    </source>
</evidence>
<dbReference type="GO" id="GO:0003677">
    <property type="term" value="F:DNA binding"/>
    <property type="evidence" value="ECO:0007669"/>
    <property type="project" value="UniProtKB-KW"/>
</dbReference>
<dbReference type="InterPro" id="IPR044946">
    <property type="entry name" value="Restrct_endonuc_typeI_TRD_sf"/>
</dbReference>
<keyword evidence="5" id="KW-0680">Restriction system</keyword>
<dbReference type="GO" id="GO:0009007">
    <property type="term" value="F:site-specific DNA-methyltransferase (adenine-specific) activity"/>
    <property type="evidence" value="ECO:0007669"/>
    <property type="project" value="UniProtKB-EC"/>
</dbReference>
<dbReference type="GO" id="GO:0032259">
    <property type="term" value="P:methylation"/>
    <property type="evidence" value="ECO:0007669"/>
    <property type="project" value="UniProtKB-KW"/>
</dbReference>
<evidence type="ECO:0000256" key="6">
    <source>
        <dbReference type="ARBA" id="ARBA00023125"/>
    </source>
</evidence>
<dbReference type="InterPro" id="IPR029063">
    <property type="entry name" value="SAM-dependent_MTases_sf"/>
</dbReference>
<dbReference type="PANTHER" id="PTHR42933">
    <property type="entry name" value="SLR6095 PROTEIN"/>
    <property type="match status" value="1"/>
</dbReference>
<dbReference type="Pfam" id="PF02384">
    <property type="entry name" value="N6_Mtase"/>
    <property type="match status" value="1"/>
</dbReference>
<keyword evidence="6" id="KW-0238">DNA-binding</keyword>
<evidence type="ECO:0000256" key="2">
    <source>
        <dbReference type="ARBA" id="ARBA00022603"/>
    </source>
</evidence>
<dbReference type="EC" id="2.1.1.72" evidence="1"/>
<dbReference type="RefSeq" id="WP_075726479.1">
    <property type="nucleotide sequence ID" value="NZ_LTDM01000022.1"/>
</dbReference>
<protein>
    <recommendedName>
        <fullName evidence="1">site-specific DNA-methyltransferase (adenine-specific)</fullName>
        <ecNumber evidence="1">2.1.1.72</ecNumber>
    </recommendedName>
</protein>
<dbReference type="Gene3D" id="3.40.50.150">
    <property type="entry name" value="Vaccinia Virus protein VP39"/>
    <property type="match status" value="1"/>
</dbReference>
<keyword evidence="11" id="KW-1185">Reference proteome</keyword>
<evidence type="ECO:0000256" key="7">
    <source>
        <dbReference type="ARBA" id="ARBA00047942"/>
    </source>
</evidence>
<feature type="coiled-coil region" evidence="8">
    <location>
        <begin position="565"/>
        <end position="592"/>
    </location>
</feature>
<organism evidence="10 11">
    <name type="scientific">Tissierella creatinophila DSM 6911</name>
    <dbReference type="NCBI Taxonomy" id="1123403"/>
    <lineage>
        <taxon>Bacteria</taxon>
        <taxon>Bacillati</taxon>
        <taxon>Bacillota</taxon>
        <taxon>Tissierellia</taxon>
        <taxon>Tissierellales</taxon>
        <taxon>Tissierellaceae</taxon>
        <taxon>Tissierella</taxon>
    </lineage>
</organism>
<feature type="domain" description="DNA methylase adenine-specific" evidence="9">
    <location>
        <begin position="132"/>
        <end position="402"/>
    </location>
</feature>
<keyword evidence="8" id="KW-0175">Coiled coil</keyword>
<gene>
    <name evidence="10" type="ORF">TICRE_13940</name>
</gene>
<dbReference type="OrthoDB" id="9814572at2"/>
<dbReference type="InterPro" id="IPR003356">
    <property type="entry name" value="DNA_methylase_A-5"/>
</dbReference>
<dbReference type="AlphaFoldDB" id="A0A1U7M5K2"/>
<dbReference type="PANTHER" id="PTHR42933:SF3">
    <property type="entry name" value="TYPE I RESTRICTION ENZYME MJAVIII METHYLASE SUBUNIT"/>
    <property type="match status" value="1"/>
</dbReference>
<keyword evidence="3" id="KW-0808">Transferase</keyword>
<evidence type="ECO:0000313" key="11">
    <source>
        <dbReference type="Proteomes" id="UP000186112"/>
    </source>
</evidence>
<reference evidence="10 11" key="1">
    <citation type="submission" date="2016-02" db="EMBL/GenBank/DDBJ databases">
        <title>Genome sequence of Tissierella creatinophila DSM 6911.</title>
        <authorList>
            <person name="Poehlein A."/>
            <person name="Daniel R."/>
        </authorList>
    </citation>
    <scope>NUCLEOTIDE SEQUENCE [LARGE SCALE GENOMIC DNA]</scope>
    <source>
        <strain evidence="10 11">DSM 6911</strain>
    </source>
</reference>
<name>A0A1U7M5K2_TISCR</name>
<dbReference type="GO" id="GO:0009307">
    <property type="term" value="P:DNA restriction-modification system"/>
    <property type="evidence" value="ECO:0007669"/>
    <property type="project" value="UniProtKB-KW"/>
</dbReference>
<dbReference type="Proteomes" id="UP000186112">
    <property type="component" value="Unassembled WGS sequence"/>
</dbReference>
<evidence type="ECO:0000256" key="4">
    <source>
        <dbReference type="ARBA" id="ARBA00022691"/>
    </source>
</evidence>
<keyword evidence="4" id="KW-0949">S-adenosyl-L-methionine</keyword>
<dbReference type="EMBL" id="LTDM01000022">
    <property type="protein sequence ID" value="OLS02593.1"/>
    <property type="molecule type" value="Genomic_DNA"/>
</dbReference>
<sequence>MNETKKKLIKRYISQLRGVFNQEQAFNIVLGILFIKWMEQSDRYGDSVYLITKPILDNENPENSIRYYEADFPEIAGILSTLLSKSFVDEKIDLKEVYWSLSNKEFKTKHDLRDLINIAVQDGLEVRNFNETPNSIASLVVNLVEGNRIDSFADYCSGISNIALEVFRKTDCQPYYYAEEINTTIALISKLLMIVNEVESYEIINKDIFTKRDKEEVKEFDLVVCDMPRISRYDRQFRANDPRFRYGAPGKANPEWAFIQNIIYHLNEQGKGIAIGSKGMLVRGFEKDVRSRIVKEDLIEAVITLPDNLYEGTNIGTEIIILNRDKPVERQGLILFINAHEYGVRLNRNQYSLTEEGRKKILDAYYNGMEEEGFSKLIPLEKIQEYEYRLNPVEYIDFETLKNKFEETIALDKIVEITRGLSLSRNELEELEAEEGYYFISVRNIDESGINYEDASRIKPKSNEWLERYSVEPEDILITTKGWETKVTLVGTNFKNLFFSSNLTRIRVDRNKYNPYILVEFLKSKIGKRMLESIQTGTTVTLINNKQLSRMEVPVYSEKVMYEIGNAMEDNHKTYEHRIREAEREYEGKRKELMERLGINSGL</sequence>
<comment type="caution">
    <text evidence="10">The sequence shown here is derived from an EMBL/GenBank/DDBJ whole genome shotgun (WGS) entry which is preliminary data.</text>
</comment>
<evidence type="ECO:0000313" key="10">
    <source>
        <dbReference type="EMBL" id="OLS02593.1"/>
    </source>
</evidence>
<evidence type="ECO:0000256" key="8">
    <source>
        <dbReference type="SAM" id="Coils"/>
    </source>
</evidence>